<dbReference type="AlphaFoldDB" id="A0A225VL38"/>
<name>A0A225VL38_9STRA</name>
<evidence type="ECO:0000313" key="2">
    <source>
        <dbReference type="Proteomes" id="UP000198211"/>
    </source>
</evidence>
<sequence>MSLRDLAPNSTKHICDSAARLFKKFLAGERGAWVYPSVCMTRENAPLVLKAVVDKVGMYLAFKKGRKGELFVKKFLAGERGAWVYLSVCMTRENVPLVLKAVVDKFGMYLAFKKGRKGELFARHSVTQYYQQGKNWRLDQFPQVRQATDKVLVKKGQALEC</sequence>
<protein>
    <submittedName>
        <fullName evidence="1">Uncharacterized protein</fullName>
    </submittedName>
</protein>
<comment type="caution">
    <text evidence="1">The sequence shown here is derived from an EMBL/GenBank/DDBJ whole genome shotgun (WGS) entry which is preliminary data.</text>
</comment>
<dbReference type="EMBL" id="NBNE01004033">
    <property type="protein sequence ID" value="OWZ06281.1"/>
    <property type="molecule type" value="Genomic_DNA"/>
</dbReference>
<evidence type="ECO:0000313" key="1">
    <source>
        <dbReference type="EMBL" id="OWZ06281.1"/>
    </source>
</evidence>
<proteinExistence type="predicted"/>
<dbReference type="Proteomes" id="UP000198211">
    <property type="component" value="Unassembled WGS sequence"/>
</dbReference>
<reference evidence="2" key="1">
    <citation type="submission" date="2017-03" db="EMBL/GenBank/DDBJ databases">
        <title>Phytopthora megakarya and P. palmivora, two closely related causual agents of cacao black pod achieved similar genome size and gene model numbers by different mechanisms.</title>
        <authorList>
            <person name="Ali S."/>
            <person name="Shao J."/>
            <person name="Larry D.J."/>
            <person name="Kronmiller B."/>
            <person name="Shen D."/>
            <person name="Strem M.D."/>
            <person name="Melnick R.L."/>
            <person name="Guiltinan M.J."/>
            <person name="Tyler B.M."/>
            <person name="Meinhardt L.W."/>
            <person name="Bailey B.A."/>
        </authorList>
    </citation>
    <scope>NUCLEOTIDE SEQUENCE [LARGE SCALE GENOMIC DNA]</scope>
    <source>
        <strain evidence="2">zdho120</strain>
    </source>
</reference>
<accession>A0A225VL38</accession>
<dbReference type="STRING" id="4795.A0A225VL38"/>
<keyword evidence="2" id="KW-1185">Reference proteome</keyword>
<organism evidence="1 2">
    <name type="scientific">Phytophthora megakarya</name>
    <dbReference type="NCBI Taxonomy" id="4795"/>
    <lineage>
        <taxon>Eukaryota</taxon>
        <taxon>Sar</taxon>
        <taxon>Stramenopiles</taxon>
        <taxon>Oomycota</taxon>
        <taxon>Peronosporomycetes</taxon>
        <taxon>Peronosporales</taxon>
        <taxon>Peronosporaceae</taxon>
        <taxon>Phytophthora</taxon>
    </lineage>
</organism>
<gene>
    <name evidence="1" type="ORF">PHMEG_00021484</name>
</gene>